<accession>A0AAP0IWK7</accession>
<name>A0AAP0IWK7_9MAGN</name>
<dbReference type="Proteomes" id="UP001417504">
    <property type="component" value="Unassembled WGS sequence"/>
</dbReference>
<sequence>MTSNQEIEGLGSIAVNTVEIEAQLHLQSSDHHGMILVSNVLMVSAESSTCRSGKEKIDDYL</sequence>
<comment type="caution">
    <text evidence="1">The sequence shown here is derived from an EMBL/GenBank/DDBJ whole genome shotgun (WGS) entry which is preliminary data.</text>
</comment>
<keyword evidence="2" id="KW-1185">Reference proteome</keyword>
<dbReference type="EMBL" id="JBBNAE010000005">
    <property type="protein sequence ID" value="KAK9123109.1"/>
    <property type="molecule type" value="Genomic_DNA"/>
</dbReference>
<evidence type="ECO:0000313" key="1">
    <source>
        <dbReference type="EMBL" id="KAK9123109.1"/>
    </source>
</evidence>
<organism evidence="1 2">
    <name type="scientific">Stephania japonica</name>
    <dbReference type="NCBI Taxonomy" id="461633"/>
    <lineage>
        <taxon>Eukaryota</taxon>
        <taxon>Viridiplantae</taxon>
        <taxon>Streptophyta</taxon>
        <taxon>Embryophyta</taxon>
        <taxon>Tracheophyta</taxon>
        <taxon>Spermatophyta</taxon>
        <taxon>Magnoliopsida</taxon>
        <taxon>Ranunculales</taxon>
        <taxon>Menispermaceae</taxon>
        <taxon>Menispermoideae</taxon>
        <taxon>Cissampelideae</taxon>
        <taxon>Stephania</taxon>
    </lineage>
</organism>
<proteinExistence type="predicted"/>
<dbReference type="AlphaFoldDB" id="A0AAP0IWK7"/>
<evidence type="ECO:0000313" key="2">
    <source>
        <dbReference type="Proteomes" id="UP001417504"/>
    </source>
</evidence>
<reference evidence="1 2" key="1">
    <citation type="submission" date="2024-01" db="EMBL/GenBank/DDBJ databases">
        <title>Genome assemblies of Stephania.</title>
        <authorList>
            <person name="Yang L."/>
        </authorList>
    </citation>
    <scope>NUCLEOTIDE SEQUENCE [LARGE SCALE GENOMIC DNA]</scope>
    <source>
        <strain evidence="1">QJT</strain>
        <tissue evidence="1">Leaf</tissue>
    </source>
</reference>
<gene>
    <name evidence="1" type="ORF">Sjap_012711</name>
</gene>
<protein>
    <submittedName>
        <fullName evidence="1">Uncharacterized protein</fullName>
    </submittedName>
</protein>